<feature type="transmembrane region" description="Helical" evidence="5">
    <location>
        <begin position="121"/>
        <end position="139"/>
    </location>
</feature>
<keyword evidence="2 5" id="KW-0812">Transmembrane</keyword>
<comment type="function">
    <text evidence="5">Plays a role in cell envelope biogenesis, maintenance of cell envelope integrity and membrane homeostasis.</text>
</comment>
<dbReference type="Proteomes" id="UP000243900">
    <property type="component" value="Unassembled WGS sequence"/>
</dbReference>
<feature type="transmembrane region" description="Helical" evidence="5">
    <location>
        <begin position="81"/>
        <end position="101"/>
    </location>
</feature>
<dbReference type="HAMAP" id="MF_00189">
    <property type="entry name" value="YciB"/>
    <property type="match status" value="1"/>
</dbReference>
<evidence type="ECO:0000313" key="7">
    <source>
        <dbReference type="EMBL" id="PQA52248.1"/>
    </source>
</evidence>
<feature type="region of interest" description="Disordered" evidence="6">
    <location>
        <begin position="180"/>
        <end position="200"/>
    </location>
</feature>
<sequence>MKAWLDFLPIIAFFIAYKLSGIYVAAGVLMAAVAVIYGLVWWRERKLETSQWITVVATLVLGALTLGLHDEKFLQWKAPGVYVLLALLFLGSQFIGGKPLVQRMMAQAVTLPDAQWRGLNLAWVVFFLFAAVANGYVVLHFPEYWVDFKLFGSLGLTFLFIILQGVWLVRRGALNEAAPADDAGATGAADAARGQRDNDH</sequence>
<evidence type="ECO:0000256" key="1">
    <source>
        <dbReference type="ARBA" id="ARBA00022475"/>
    </source>
</evidence>
<protein>
    <recommendedName>
        <fullName evidence="5">Inner membrane-spanning protein YciB</fullName>
    </recommendedName>
</protein>
<evidence type="ECO:0000256" key="5">
    <source>
        <dbReference type="HAMAP-Rule" id="MF_00189"/>
    </source>
</evidence>
<keyword evidence="5" id="KW-0997">Cell inner membrane</keyword>
<evidence type="ECO:0000256" key="4">
    <source>
        <dbReference type="ARBA" id="ARBA00023136"/>
    </source>
</evidence>
<accession>A0A2P6AVD6</accession>
<keyword evidence="8" id="KW-1185">Reference proteome</keyword>
<comment type="subcellular location">
    <subcellularLocation>
        <location evidence="5">Cell inner membrane</location>
        <topology evidence="5">Multi-pass membrane protein</topology>
    </subcellularLocation>
</comment>
<dbReference type="AlphaFoldDB" id="A0A2P6AVD6"/>
<evidence type="ECO:0000256" key="3">
    <source>
        <dbReference type="ARBA" id="ARBA00022989"/>
    </source>
</evidence>
<comment type="caution">
    <text evidence="7">The sequence shown here is derived from an EMBL/GenBank/DDBJ whole genome shotgun (WGS) entry which is preliminary data.</text>
</comment>
<evidence type="ECO:0000256" key="6">
    <source>
        <dbReference type="SAM" id="MobiDB-lite"/>
    </source>
</evidence>
<dbReference type="NCBIfam" id="TIGR00997">
    <property type="entry name" value="ispZ"/>
    <property type="match status" value="1"/>
</dbReference>
<name>A0A2P6AVD6_9GAMM</name>
<dbReference type="EMBL" id="PTQZ01000003">
    <property type="protein sequence ID" value="PQA52248.1"/>
    <property type="molecule type" value="Genomic_DNA"/>
</dbReference>
<keyword evidence="1 5" id="KW-1003">Cell membrane</keyword>
<reference evidence="8" key="1">
    <citation type="submission" date="2018-02" db="EMBL/GenBank/DDBJ databases">
        <title>Genome sequencing of Solimonas sp. HR-BB.</title>
        <authorList>
            <person name="Lee Y."/>
            <person name="Jeon C.O."/>
        </authorList>
    </citation>
    <scope>NUCLEOTIDE SEQUENCE [LARGE SCALE GENOMIC DNA]</scope>
    <source>
        <strain evidence="8">HR-E</strain>
    </source>
</reference>
<gene>
    <name evidence="7" type="primary">ispZ</name>
    <name evidence="5" type="synonym">yciB</name>
    <name evidence="7" type="ORF">C5O18_00380</name>
</gene>
<organism evidence="7 8">
    <name type="scientific">Amnimonas aquatica</name>
    <dbReference type="NCBI Taxonomy" id="2094561"/>
    <lineage>
        <taxon>Bacteria</taxon>
        <taxon>Pseudomonadati</taxon>
        <taxon>Pseudomonadota</taxon>
        <taxon>Gammaproteobacteria</taxon>
        <taxon>Moraxellales</taxon>
        <taxon>Moraxellaceae</taxon>
        <taxon>Amnimonas</taxon>
    </lineage>
</organism>
<dbReference type="OrthoDB" id="9788219at2"/>
<keyword evidence="3 5" id="KW-1133">Transmembrane helix</keyword>
<feature type="transmembrane region" description="Helical" evidence="5">
    <location>
        <begin position="151"/>
        <end position="169"/>
    </location>
</feature>
<dbReference type="PANTHER" id="PTHR36917:SF1">
    <property type="entry name" value="INNER MEMBRANE-SPANNING PROTEIN YCIB"/>
    <property type="match status" value="1"/>
</dbReference>
<keyword evidence="4 5" id="KW-0472">Membrane</keyword>
<feature type="compositionally biased region" description="Low complexity" evidence="6">
    <location>
        <begin position="180"/>
        <end position="192"/>
    </location>
</feature>
<feature type="transmembrane region" description="Helical" evidence="5">
    <location>
        <begin position="20"/>
        <end position="40"/>
    </location>
</feature>
<comment type="similarity">
    <text evidence="5">Belongs to the YciB family.</text>
</comment>
<dbReference type="InterPro" id="IPR006008">
    <property type="entry name" value="YciB"/>
</dbReference>
<dbReference type="RefSeq" id="WP_105190907.1">
    <property type="nucleotide sequence ID" value="NZ_PTQZ01000003.1"/>
</dbReference>
<dbReference type="Pfam" id="PF04279">
    <property type="entry name" value="IspA"/>
    <property type="match status" value="1"/>
</dbReference>
<dbReference type="PANTHER" id="PTHR36917">
    <property type="entry name" value="INTRACELLULAR SEPTATION PROTEIN A-RELATED"/>
    <property type="match status" value="1"/>
</dbReference>
<evidence type="ECO:0000256" key="2">
    <source>
        <dbReference type="ARBA" id="ARBA00022692"/>
    </source>
</evidence>
<proteinExistence type="inferred from homology"/>
<dbReference type="GO" id="GO:0005886">
    <property type="term" value="C:plasma membrane"/>
    <property type="evidence" value="ECO:0007669"/>
    <property type="project" value="UniProtKB-SubCell"/>
</dbReference>
<evidence type="ECO:0000313" key="8">
    <source>
        <dbReference type="Proteomes" id="UP000243900"/>
    </source>
</evidence>
<feature type="transmembrane region" description="Helical" evidence="5">
    <location>
        <begin position="52"/>
        <end position="69"/>
    </location>
</feature>